<dbReference type="OrthoDB" id="8118055at2759"/>
<dbReference type="AlphaFoldDB" id="A0A5J4V4T5"/>
<evidence type="ECO:0000256" key="9">
    <source>
        <dbReference type="ARBA" id="ARBA00048605"/>
    </source>
</evidence>
<comment type="cofactor">
    <cofactor evidence="1">
        <name>Ca(2+)</name>
        <dbReference type="ChEBI" id="CHEBI:29108"/>
    </cofactor>
</comment>
<dbReference type="GO" id="GO:0005783">
    <property type="term" value="C:endoplasmic reticulum"/>
    <property type="evidence" value="ECO:0007669"/>
    <property type="project" value="TreeGrafter"/>
</dbReference>
<comment type="caution">
    <text evidence="11">The sequence shown here is derived from an EMBL/GenBank/DDBJ whole genome shotgun (WGS) entry which is preliminary data.</text>
</comment>
<organism evidence="11 12">
    <name type="scientific">Streblomastix strix</name>
    <dbReference type="NCBI Taxonomy" id="222440"/>
    <lineage>
        <taxon>Eukaryota</taxon>
        <taxon>Metamonada</taxon>
        <taxon>Preaxostyla</taxon>
        <taxon>Oxymonadida</taxon>
        <taxon>Streblomastigidae</taxon>
        <taxon>Streblomastix</taxon>
    </lineage>
</organism>
<dbReference type="Proteomes" id="UP000324800">
    <property type="component" value="Unassembled WGS sequence"/>
</dbReference>
<dbReference type="GO" id="GO:0005509">
    <property type="term" value="F:calcium ion binding"/>
    <property type="evidence" value="ECO:0007669"/>
    <property type="project" value="InterPro"/>
</dbReference>
<evidence type="ECO:0000256" key="2">
    <source>
        <dbReference type="ARBA" id="ARBA00004922"/>
    </source>
</evidence>
<comment type="catalytic activity">
    <reaction evidence="8">
        <text>N(4)-(alpha-D-Man-(1-&gt;2)-alpha-D-Man-(1-&gt;2)-alpha-D-Man-(1-&gt;3)-[alpha-D-Man-(1-&gt;3)-[alpha-D-Man-(1-&gt;2)-alpha-D-Man-(1-&gt;6)]-alpha-D-Man-(1-&gt;6)]-beta-D-Man-(1-&gt;4)-beta-D-GlcNAc-(1-&gt;4)-beta-D-GlcNAc)-L-asparaginyl-[protein] (N-glucan mannose isomer 8A1,2,3B1,3) + 3 H2O = N(4)-(alpha-D-Man-(1-&gt;3)-[alpha-D-Man-(1-&gt;3)-[alpha-D-Man-(1-&gt;6)]-alpha-D-Man-(1-&gt;6)]-beta-D-Man-(1-&gt;4)-beta-D-GlcNAc-(1-&gt;4)-beta-D-GlcNAc)-L-asparaginyl-[protein] (N-glucan mannose isomer 5A1,2) + 3 beta-D-mannose</text>
        <dbReference type="Rhea" id="RHEA:56028"/>
        <dbReference type="Rhea" id="RHEA-COMP:14358"/>
        <dbReference type="Rhea" id="RHEA-COMP:14367"/>
        <dbReference type="ChEBI" id="CHEBI:15377"/>
        <dbReference type="ChEBI" id="CHEBI:28563"/>
        <dbReference type="ChEBI" id="CHEBI:59087"/>
        <dbReference type="ChEBI" id="CHEBI:60628"/>
        <dbReference type="EC" id="3.2.1.113"/>
    </reaction>
</comment>
<reference evidence="11 12" key="1">
    <citation type="submission" date="2019-03" db="EMBL/GenBank/DDBJ databases">
        <title>Single cell metagenomics reveals metabolic interactions within the superorganism composed of flagellate Streblomastix strix and complex community of Bacteroidetes bacteria on its surface.</title>
        <authorList>
            <person name="Treitli S.C."/>
            <person name="Kolisko M."/>
            <person name="Husnik F."/>
            <person name="Keeling P."/>
            <person name="Hampl V."/>
        </authorList>
    </citation>
    <scope>NUCLEOTIDE SEQUENCE [LARGE SCALE GENOMIC DNA]</scope>
    <source>
        <strain evidence="11">ST1C</strain>
    </source>
</reference>
<dbReference type="Pfam" id="PF01532">
    <property type="entry name" value="Glyco_hydro_47"/>
    <property type="match status" value="1"/>
</dbReference>
<dbReference type="EMBL" id="SNRW01010037">
    <property type="protein sequence ID" value="KAA6377111.1"/>
    <property type="molecule type" value="Genomic_DNA"/>
</dbReference>
<dbReference type="InterPro" id="IPR036026">
    <property type="entry name" value="Seven-hairpin_glycosidases"/>
</dbReference>
<name>A0A5J4V4T5_9EUKA</name>
<evidence type="ECO:0000313" key="12">
    <source>
        <dbReference type="Proteomes" id="UP000324800"/>
    </source>
</evidence>
<keyword evidence="10" id="KW-0326">Glycosidase</keyword>
<keyword evidence="6" id="KW-0106">Calcium</keyword>
<dbReference type="GO" id="GO:0004571">
    <property type="term" value="F:mannosyl-oligosaccharide 1,2-alpha-mannosidase activity"/>
    <property type="evidence" value="ECO:0007669"/>
    <property type="project" value="UniProtKB-EC"/>
</dbReference>
<evidence type="ECO:0000256" key="8">
    <source>
        <dbReference type="ARBA" id="ARBA00047669"/>
    </source>
</evidence>
<evidence type="ECO:0000256" key="3">
    <source>
        <dbReference type="ARBA" id="ARBA00007658"/>
    </source>
</evidence>
<evidence type="ECO:0000313" key="11">
    <source>
        <dbReference type="EMBL" id="KAA6377111.1"/>
    </source>
</evidence>
<dbReference type="GO" id="GO:0005975">
    <property type="term" value="P:carbohydrate metabolic process"/>
    <property type="evidence" value="ECO:0007669"/>
    <property type="project" value="InterPro"/>
</dbReference>
<proteinExistence type="inferred from homology"/>
<evidence type="ECO:0000256" key="1">
    <source>
        <dbReference type="ARBA" id="ARBA00001913"/>
    </source>
</evidence>
<evidence type="ECO:0000256" key="5">
    <source>
        <dbReference type="ARBA" id="ARBA00022801"/>
    </source>
</evidence>
<dbReference type="PRINTS" id="PR00747">
    <property type="entry name" value="GLYHDRLASE47"/>
</dbReference>
<evidence type="ECO:0000256" key="6">
    <source>
        <dbReference type="ARBA" id="ARBA00022837"/>
    </source>
</evidence>
<dbReference type="InterPro" id="IPR012341">
    <property type="entry name" value="6hp_glycosidase-like_sf"/>
</dbReference>
<keyword evidence="4" id="KW-0479">Metal-binding</keyword>
<dbReference type="InterPro" id="IPR001382">
    <property type="entry name" value="Glyco_hydro_47"/>
</dbReference>
<evidence type="ECO:0000256" key="7">
    <source>
        <dbReference type="ARBA" id="ARBA00023157"/>
    </source>
</evidence>
<dbReference type="Gene3D" id="1.50.10.10">
    <property type="match status" value="1"/>
</dbReference>
<dbReference type="GO" id="GO:0016020">
    <property type="term" value="C:membrane"/>
    <property type="evidence" value="ECO:0007669"/>
    <property type="project" value="InterPro"/>
</dbReference>
<keyword evidence="5 10" id="KW-0378">Hydrolase</keyword>
<feature type="non-terminal residue" evidence="11">
    <location>
        <position position="183"/>
    </location>
</feature>
<sequence length="183" mass="21566">MVKESHRYYWLWGLAFASFALIVERTNKLALHDILPSNRTEGTTCCWKEGDTELQEYEEERSIYYDKERSYAVPTVNYKMKEISKRKSNMAYSPLYSQHNTKANDEPRLKWAKIIKEDEKIDKKRRLQIKKAFLHGWEDYATHVWGADELYPISKTRKDWLGGQGTMIVDSITTMIIMGALDE</sequence>
<dbReference type="PANTHER" id="PTHR11742">
    <property type="entry name" value="MANNOSYL-OLIGOSACCHARIDE ALPHA-1,2-MANNOSIDASE-RELATED"/>
    <property type="match status" value="1"/>
</dbReference>
<evidence type="ECO:0000256" key="4">
    <source>
        <dbReference type="ARBA" id="ARBA00022723"/>
    </source>
</evidence>
<dbReference type="SUPFAM" id="SSF48225">
    <property type="entry name" value="Seven-hairpin glycosidases"/>
    <property type="match status" value="1"/>
</dbReference>
<gene>
    <name evidence="11" type="ORF">EZS28_027361</name>
</gene>
<keyword evidence="7" id="KW-1015">Disulfide bond</keyword>
<comment type="pathway">
    <text evidence="2">Protein modification; protein glycosylation.</text>
</comment>
<dbReference type="PANTHER" id="PTHR11742:SF55">
    <property type="entry name" value="ENDOPLASMIC RETICULUM MANNOSYL-OLIGOSACCHARIDE 1,2-ALPHA-MANNOSIDASE"/>
    <property type="match status" value="1"/>
</dbReference>
<dbReference type="EC" id="3.2.1.-" evidence="10"/>
<dbReference type="InterPro" id="IPR050749">
    <property type="entry name" value="Glycosyl_Hydrolase_47"/>
</dbReference>
<comment type="similarity">
    <text evidence="3 10">Belongs to the glycosyl hydrolase 47 family.</text>
</comment>
<evidence type="ECO:0000256" key="10">
    <source>
        <dbReference type="RuleBase" id="RU361193"/>
    </source>
</evidence>
<comment type="catalytic activity">
    <reaction evidence="9">
        <text>N(4)-(alpha-D-Man-(1-&gt;2)-alpha-D-Man-(1-&gt;2)-alpha-D-Man-(1-&gt;3)-[alpha-D-Man-(1-&gt;2)-alpha-D-Man-(1-&gt;3)-[alpha-D-Man-(1-&gt;2)-alpha-D-Man-(1-&gt;6)]-alpha-D-Man-(1-&gt;6)]-beta-D-Man-(1-&gt;4)-beta-D-GlcNAc-(1-&gt;4)-beta-D-GlcNAc)-L-asparaginyl-[protein] (N-glucan mannose isomer 9A1,2,3B1,2,3) + 4 H2O = N(4)-(alpha-D-Man-(1-&gt;3)-[alpha-D-Man-(1-&gt;3)-[alpha-D-Man-(1-&gt;6)]-alpha-D-Man-(1-&gt;6)]-beta-D-Man-(1-&gt;4)-beta-D-GlcNAc-(1-&gt;4)-beta-D-GlcNAc)-L-asparaginyl-[protein] (N-glucan mannose isomer 5A1,2) + 4 beta-D-mannose</text>
        <dbReference type="Rhea" id="RHEA:56008"/>
        <dbReference type="Rhea" id="RHEA-COMP:14356"/>
        <dbReference type="Rhea" id="RHEA-COMP:14367"/>
        <dbReference type="ChEBI" id="CHEBI:15377"/>
        <dbReference type="ChEBI" id="CHEBI:28563"/>
        <dbReference type="ChEBI" id="CHEBI:59087"/>
        <dbReference type="ChEBI" id="CHEBI:139493"/>
        <dbReference type="EC" id="3.2.1.113"/>
    </reaction>
</comment>
<protein>
    <recommendedName>
        <fullName evidence="10">alpha-1,2-Mannosidase</fullName>
        <ecNumber evidence="10">3.2.1.-</ecNumber>
    </recommendedName>
</protein>
<accession>A0A5J4V4T5</accession>